<dbReference type="KEGG" id="pef:A7E78_13295"/>
<evidence type="ECO:0000256" key="5">
    <source>
        <dbReference type="ARBA" id="ARBA00022660"/>
    </source>
</evidence>
<dbReference type="Pfam" id="PF00116">
    <property type="entry name" value="COX2"/>
    <property type="match status" value="1"/>
</dbReference>
<dbReference type="EC" id="7.1.1.9" evidence="17"/>
<protein>
    <recommendedName>
        <fullName evidence="17">Cytochrome c oxidase subunit 2</fullName>
        <ecNumber evidence="17">7.1.1.9</ecNumber>
    </recommendedName>
</protein>
<dbReference type="SUPFAM" id="SSF81464">
    <property type="entry name" value="Cytochrome c oxidase subunit II-like, transmembrane region"/>
    <property type="match status" value="1"/>
</dbReference>
<keyword evidence="12 17" id="KW-0186">Copper</keyword>
<feature type="domain" description="Cytochrome oxidase subunit II copper A binding" evidence="19">
    <location>
        <begin position="90"/>
        <end position="200"/>
    </location>
</feature>
<dbReference type="InterPro" id="IPR009056">
    <property type="entry name" value="Cyt_c-like_dom"/>
</dbReference>
<evidence type="ECO:0000256" key="18">
    <source>
        <dbReference type="SAM" id="Phobius"/>
    </source>
</evidence>
<evidence type="ECO:0000256" key="8">
    <source>
        <dbReference type="ARBA" id="ARBA00022967"/>
    </source>
</evidence>
<dbReference type="PROSITE" id="PS50999">
    <property type="entry name" value="COX2_TM"/>
    <property type="match status" value="1"/>
</dbReference>
<evidence type="ECO:0000256" key="12">
    <source>
        <dbReference type="ARBA" id="ARBA00023008"/>
    </source>
</evidence>
<evidence type="ECO:0000256" key="3">
    <source>
        <dbReference type="ARBA" id="ARBA00022448"/>
    </source>
</evidence>
<comment type="subcellular location">
    <subcellularLocation>
        <location evidence="16">Cell membrane</location>
        <topology evidence="16">Multi-pass membrane protein</topology>
    </subcellularLocation>
    <subcellularLocation>
        <location evidence="1">Membrane</location>
        <topology evidence="1">Multi-pass membrane protein</topology>
    </subcellularLocation>
</comment>
<dbReference type="PANTHER" id="PTHR22888">
    <property type="entry name" value="CYTOCHROME C OXIDASE, SUBUNIT II"/>
    <property type="match status" value="1"/>
</dbReference>
<keyword evidence="9 16" id="KW-0249">Electron transport</keyword>
<evidence type="ECO:0000256" key="4">
    <source>
        <dbReference type="ARBA" id="ARBA00022617"/>
    </source>
</evidence>
<dbReference type="InterPro" id="IPR036257">
    <property type="entry name" value="Cyt_c_oxidase_su2_TM_sf"/>
</dbReference>
<dbReference type="EMBL" id="CP015519">
    <property type="protein sequence ID" value="APG28720.1"/>
    <property type="molecule type" value="Genomic_DNA"/>
</dbReference>
<evidence type="ECO:0000256" key="17">
    <source>
        <dbReference type="RuleBase" id="RU004024"/>
    </source>
</evidence>
<dbReference type="InterPro" id="IPR008972">
    <property type="entry name" value="Cupredoxin"/>
</dbReference>
<dbReference type="NCBIfam" id="TIGR02866">
    <property type="entry name" value="CoxB"/>
    <property type="match status" value="1"/>
</dbReference>
<dbReference type="InterPro" id="IPR001505">
    <property type="entry name" value="Copper_CuA"/>
</dbReference>
<dbReference type="AlphaFoldDB" id="A0A1L3GS81"/>
<dbReference type="Pfam" id="PF02790">
    <property type="entry name" value="COX2_TM"/>
    <property type="match status" value="1"/>
</dbReference>
<dbReference type="SUPFAM" id="SSF49503">
    <property type="entry name" value="Cupredoxins"/>
    <property type="match status" value="1"/>
</dbReference>
<evidence type="ECO:0000256" key="7">
    <source>
        <dbReference type="ARBA" id="ARBA00022723"/>
    </source>
</evidence>
<dbReference type="OrthoDB" id="9781261at2"/>
<evidence type="ECO:0000256" key="9">
    <source>
        <dbReference type="ARBA" id="ARBA00022982"/>
    </source>
</evidence>
<keyword evidence="5 16" id="KW-0679">Respiratory chain</keyword>
<keyword evidence="8" id="KW-1278">Translocase</keyword>
<dbReference type="Proteomes" id="UP000182517">
    <property type="component" value="Chromosome"/>
</dbReference>
<name>A0A1L3GS81_9BACT</name>
<evidence type="ECO:0000256" key="1">
    <source>
        <dbReference type="ARBA" id="ARBA00004141"/>
    </source>
</evidence>
<keyword evidence="7 15" id="KW-0479">Metal-binding</keyword>
<keyword evidence="11 15" id="KW-0408">Iron</keyword>
<keyword evidence="3 16" id="KW-0813">Transport</keyword>
<proteinExistence type="inferred from homology"/>
<feature type="domain" description="Cytochrome oxidase subunit II transmembrane region profile" evidence="20">
    <location>
        <begin position="1"/>
        <end position="89"/>
    </location>
</feature>
<dbReference type="PROSITE" id="PS00078">
    <property type="entry name" value="COX2"/>
    <property type="match status" value="1"/>
</dbReference>
<sequence>MTDLPLTTIEAVDAVFLYIFGISGLLLLGITATMVVFVIRYHRRRHPQPQPSPSSKLWLELVWTLIPTLIVLSMFWYSWEGYLKLSDVPPDALKVQAEGRKWSWSFNYQNGRSSDRLYVPLGQAVRVEIISKDVLHSLYIPAFRVKKDAVPGLNTYVWFRAPEVGSFDLYCAEYCGVSHSSMITTVEVLPQEQFDAWLKQGAKVAPDEGPALLTRHGCSGCHSLDGSQRVGPTFQGLFGRQVQVTSKGQEQKLIADRDYIQRSILDAQADLVVGYPPVMPSYQEQIPEDELQSMVDYLCSEVLSIAPEKP</sequence>
<dbReference type="GO" id="GO:0005886">
    <property type="term" value="C:plasma membrane"/>
    <property type="evidence" value="ECO:0007669"/>
    <property type="project" value="UniProtKB-SubCell"/>
</dbReference>
<evidence type="ECO:0000256" key="2">
    <source>
        <dbReference type="ARBA" id="ARBA00007866"/>
    </source>
</evidence>
<evidence type="ECO:0000259" key="21">
    <source>
        <dbReference type="PROSITE" id="PS51007"/>
    </source>
</evidence>
<dbReference type="InterPro" id="IPR036909">
    <property type="entry name" value="Cyt_c-like_dom_sf"/>
</dbReference>
<dbReference type="InterPro" id="IPR014222">
    <property type="entry name" value="Cyt_c_oxidase_su2"/>
</dbReference>
<evidence type="ECO:0000256" key="14">
    <source>
        <dbReference type="ARBA" id="ARBA00024688"/>
    </source>
</evidence>
<dbReference type="InterPro" id="IPR045187">
    <property type="entry name" value="CcO_II"/>
</dbReference>
<comment type="similarity">
    <text evidence="2 16">Belongs to the cytochrome c oxidase subunit 2 family.</text>
</comment>
<comment type="catalytic activity">
    <reaction evidence="17">
        <text>4 Fe(II)-[cytochrome c] + O2 + 8 H(+)(in) = 4 Fe(III)-[cytochrome c] + 2 H2O + 4 H(+)(out)</text>
        <dbReference type="Rhea" id="RHEA:11436"/>
        <dbReference type="Rhea" id="RHEA-COMP:10350"/>
        <dbReference type="Rhea" id="RHEA-COMP:14399"/>
        <dbReference type="ChEBI" id="CHEBI:15377"/>
        <dbReference type="ChEBI" id="CHEBI:15378"/>
        <dbReference type="ChEBI" id="CHEBI:15379"/>
        <dbReference type="ChEBI" id="CHEBI:29033"/>
        <dbReference type="ChEBI" id="CHEBI:29034"/>
        <dbReference type="EC" id="7.1.1.9"/>
    </reaction>
</comment>
<dbReference type="GO" id="GO:0020037">
    <property type="term" value="F:heme binding"/>
    <property type="evidence" value="ECO:0007669"/>
    <property type="project" value="InterPro"/>
</dbReference>
<feature type="domain" description="Cytochrome c" evidence="21">
    <location>
        <begin position="204"/>
        <end position="302"/>
    </location>
</feature>
<evidence type="ECO:0000256" key="15">
    <source>
        <dbReference type="PROSITE-ProRule" id="PRU00433"/>
    </source>
</evidence>
<dbReference type="CDD" id="cd13915">
    <property type="entry name" value="CuRO_HCO_II_like_2"/>
    <property type="match status" value="1"/>
</dbReference>
<comment type="cofactor">
    <cofactor evidence="17">
        <name>Cu cation</name>
        <dbReference type="ChEBI" id="CHEBI:23378"/>
    </cofactor>
    <text evidence="17">Binds a copper A center.</text>
</comment>
<dbReference type="Gene3D" id="1.10.760.10">
    <property type="entry name" value="Cytochrome c-like domain"/>
    <property type="match status" value="1"/>
</dbReference>
<evidence type="ECO:0000256" key="10">
    <source>
        <dbReference type="ARBA" id="ARBA00022989"/>
    </source>
</evidence>
<keyword evidence="4 15" id="KW-0349">Heme</keyword>
<keyword evidence="13 18" id="KW-0472">Membrane</keyword>
<reference evidence="22 23" key="1">
    <citation type="journal article" date="2017" name="Genome Announc.">
        <title>Complete Genome Sequences of Two Acetylene-Fermenting Pelobacter acetylenicus Strains.</title>
        <authorList>
            <person name="Sutton J.M."/>
            <person name="Baesman S.M."/>
            <person name="Fierst J.L."/>
            <person name="Poret-Peterson A.T."/>
            <person name="Oremland R.S."/>
            <person name="Dunlap D.S."/>
            <person name="Akob D.M."/>
        </authorList>
    </citation>
    <scope>NUCLEOTIDE SEQUENCE [LARGE SCALE GENOMIC DNA]</scope>
    <source>
        <strain evidence="22 23">SFB93</strain>
    </source>
</reference>
<organism evidence="22 23">
    <name type="scientific">Syntrophotalea acetylenivorans</name>
    <dbReference type="NCBI Taxonomy" id="1842532"/>
    <lineage>
        <taxon>Bacteria</taxon>
        <taxon>Pseudomonadati</taxon>
        <taxon>Thermodesulfobacteriota</taxon>
        <taxon>Desulfuromonadia</taxon>
        <taxon>Desulfuromonadales</taxon>
        <taxon>Syntrophotaleaceae</taxon>
        <taxon>Syntrophotalea</taxon>
    </lineage>
</organism>
<evidence type="ECO:0000256" key="13">
    <source>
        <dbReference type="ARBA" id="ARBA00023136"/>
    </source>
</evidence>
<evidence type="ECO:0000256" key="11">
    <source>
        <dbReference type="ARBA" id="ARBA00023004"/>
    </source>
</evidence>
<dbReference type="PROSITE" id="PS51007">
    <property type="entry name" value="CYTC"/>
    <property type="match status" value="1"/>
</dbReference>
<gene>
    <name evidence="22" type="ORF">A7E78_13295</name>
</gene>
<dbReference type="GO" id="GO:0004129">
    <property type="term" value="F:cytochrome-c oxidase activity"/>
    <property type="evidence" value="ECO:0007669"/>
    <property type="project" value="UniProtKB-EC"/>
</dbReference>
<dbReference type="RefSeq" id="WP_072284744.1">
    <property type="nucleotide sequence ID" value="NZ_CP015519.1"/>
</dbReference>
<evidence type="ECO:0000256" key="6">
    <source>
        <dbReference type="ARBA" id="ARBA00022692"/>
    </source>
</evidence>
<evidence type="ECO:0000259" key="19">
    <source>
        <dbReference type="PROSITE" id="PS50857"/>
    </source>
</evidence>
<keyword evidence="23" id="KW-1185">Reference proteome</keyword>
<dbReference type="GO" id="GO:0016491">
    <property type="term" value="F:oxidoreductase activity"/>
    <property type="evidence" value="ECO:0007669"/>
    <property type="project" value="InterPro"/>
</dbReference>
<dbReference type="Gene3D" id="1.10.287.90">
    <property type="match status" value="1"/>
</dbReference>
<dbReference type="PANTHER" id="PTHR22888:SF9">
    <property type="entry name" value="CYTOCHROME C OXIDASE SUBUNIT 2"/>
    <property type="match status" value="1"/>
</dbReference>
<dbReference type="STRING" id="1842532.A7E78_13295"/>
<keyword evidence="10 18" id="KW-1133">Transmembrane helix</keyword>
<dbReference type="GO" id="GO:0042773">
    <property type="term" value="P:ATP synthesis coupled electron transport"/>
    <property type="evidence" value="ECO:0007669"/>
    <property type="project" value="TreeGrafter"/>
</dbReference>
<feature type="transmembrane region" description="Helical" evidence="18">
    <location>
        <begin position="57"/>
        <end position="79"/>
    </location>
</feature>
<dbReference type="Gene3D" id="2.60.40.420">
    <property type="entry name" value="Cupredoxins - blue copper proteins"/>
    <property type="match status" value="1"/>
</dbReference>
<evidence type="ECO:0000256" key="16">
    <source>
        <dbReference type="RuleBase" id="RU000456"/>
    </source>
</evidence>
<comment type="function">
    <text evidence="14 17">Subunits I and II form the functional core of the enzyme complex. Electrons originating in cytochrome c are transferred via heme a and Cu(A) to the binuclear center formed by heme a3 and Cu(B).</text>
</comment>
<keyword evidence="6 16" id="KW-0812">Transmembrane</keyword>
<dbReference type="Pfam" id="PF00034">
    <property type="entry name" value="Cytochrom_C"/>
    <property type="match status" value="1"/>
</dbReference>
<dbReference type="InterPro" id="IPR011759">
    <property type="entry name" value="Cyt_c_oxidase_su2_TM_dom"/>
</dbReference>
<evidence type="ECO:0000259" key="20">
    <source>
        <dbReference type="PROSITE" id="PS50999"/>
    </source>
</evidence>
<dbReference type="SUPFAM" id="SSF46626">
    <property type="entry name" value="Cytochrome c"/>
    <property type="match status" value="1"/>
</dbReference>
<dbReference type="GO" id="GO:0005507">
    <property type="term" value="F:copper ion binding"/>
    <property type="evidence" value="ECO:0007669"/>
    <property type="project" value="InterPro"/>
</dbReference>
<feature type="transmembrane region" description="Helical" evidence="18">
    <location>
        <begin position="15"/>
        <end position="37"/>
    </location>
</feature>
<evidence type="ECO:0000313" key="22">
    <source>
        <dbReference type="EMBL" id="APG28720.1"/>
    </source>
</evidence>
<dbReference type="InterPro" id="IPR002429">
    <property type="entry name" value="CcO_II-like_C"/>
</dbReference>
<evidence type="ECO:0000313" key="23">
    <source>
        <dbReference type="Proteomes" id="UP000182517"/>
    </source>
</evidence>
<dbReference type="PROSITE" id="PS50857">
    <property type="entry name" value="COX2_CUA"/>
    <property type="match status" value="1"/>
</dbReference>
<accession>A0A1L3GS81</accession>